<name>A0ABW5ZBP1_9FLAO</name>
<proteinExistence type="predicted"/>
<accession>A0ABW5ZBP1</accession>
<evidence type="ECO:0000313" key="2">
    <source>
        <dbReference type="Proteomes" id="UP001597549"/>
    </source>
</evidence>
<reference evidence="2" key="1">
    <citation type="journal article" date="2019" name="Int. J. Syst. Evol. Microbiol.">
        <title>The Global Catalogue of Microorganisms (GCM) 10K type strain sequencing project: providing services to taxonomists for standard genome sequencing and annotation.</title>
        <authorList>
            <consortium name="The Broad Institute Genomics Platform"/>
            <consortium name="The Broad Institute Genome Sequencing Center for Infectious Disease"/>
            <person name="Wu L."/>
            <person name="Ma J."/>
        </authorList>
    </citation>
    <scope>NUCLEOTIDE SEQUENCE [LARGE SCALE GENOMIC DNA]</scope>
    <source>
        <strain evidence="2">KCTC 52644</strain>
    </source>
</reference>
<sequence length="81" mass="8546">MSTAEAGLNPAGISVIRANNANEAGNSMKEAFPKATNLHKSIDAGNIMESTVDNIRKSGFDVLENPTNNLGDAHARLIHSD</sequence>
<evidence type="ECO:0000313" key="1">
    <source>
        <dbReference type="EMBL" id="MFD2909197.1"/>
    </source>
</evidence>
<dbReference type="EMBL" id="JBHUOL010000018">
    <property type="protein sequence ID" value="MFD2909197.1"/>
    <property type="molecule type" value="Genomic_DNA"/>
</dbReference>
<organism evidence="1 2">
    <name type="scientific">Flavobacterium ardleyense</name>
    <dbReference type="NCBI Taxonomy" id="2038737"/>
    <lineage>
        <taxon>Bacteria</taxon>
        <taxon>Pseudomonadati</taxon>
        <taxon>Bacteroidota</taxon>
        <taxon>Flavobacteriia</taxon>
        <taxon>Flavobacteriales</taxon>
        <taxon>Flavobacteriaceae</taxon>
        <taxon>Flavobacterium</taxon>
    </lineage>
</organism>
<dbReference type="RefSeq" id="WP_379807479.1">
    <property type="nucleotide sequence ID" value="NZ_JBHUOL010000018.1"/>
</dbReference>
<gene>
    <name evidence="1" type="ORF">ACFSX9_10690</name>
</gene>
<comment type="caution">
    <text evidence="1">The sequence shown here is derived from an EMBL/GenBank/DDBJ whole genome shotgun (WGS) entry which is preliminary data.</text>
</comment>
<dbReference type="Proteomes" id="UP001597549">
    <property type="component" value="Unassembled WGS sequence"/>
</dbReference>
<keyword evidence="2" id="KW-1185">Reference proteome</keyword>
<protein>
    <submittedName>
        <fullName evidence="1">Uncharacterized protein</fullName>
    </submittedName>
</protein>